<accession>A0ABW7C8R1</accession>
<organism evidence="1 2">
    <name type="scientific">Limnothrix redekei LRLZ20PSL1</name>
    <dbReference type="NCBI Taxonomy" id="3112953"/>
    <lineage>
        <taxon>Bacteria</taxon>
        <taxon>Bacillati</taxon>
        <taxon>Cyanobacteriota</taxon>
        <taxon>Cyanophyceae</taxon>
        <taxon>Pseudanabaenales</taxon>
        <taxon>Pseudanabaenaceae</taxon>
        <taxon>Limnothrix</taxon>
    </lineage>
</organism>
<evidence type="ECO:0000313" key="1">
    <source>
        <dbReference type="EMBL" id="MFG3816316.1"/>
    </source>
</evidence>
<evidence type="ECO:0000313" key="2">
    <source>
        <dbReference type="Proteomes" id="UP001604335"/>
    </source>
</evidence>
<keyword evidence="2" id="KW-1185">Reference proteome</keyword>
<protein>
    <submittedName>
        <fullName evidence="1">Uncharacterized protein</fullName>
    </submittedName>
</protein>
<reference evidence="2" key="1">
    <citation type="journal article" date="2024" name="Algal Res.">
        <title>Biochemical, toxicological and genomic investigation of a high-biomass producing Limnothrix strain isolated from Italian shallow drinking water reservoir.</title>
        <authorList>
            <person name="Simonazzi M."/>
            <person name="Shishido T.K."/>
            <person name="Delbaje E."/>
            <person name="Wahlsten M."/>
            <person name="Fewer D.P."/>
            <person name="Sivonen K."/>
            <person name="Pezzolesi L."/>
            <person name="Pistocchi R."/>
        </authorList>
    </citation>
    <scope>NUCLEOTIDE SEQUENCE [LARGE SCALE GENOMIC DNA]</scope>
    <source>
        <strain evidence="2">LRLZ20PSL1</strain>
    </source>
</reference>
<dbReference type="RefSeq" id="WP_099531633.1">
    <property type="nucleotide sequence ID" value="NZ_JAZAQF010000006.1"/>
</dbReference>
<name>A0ABW7C8R1_9CYAN</name>
<gene>
    <name evidence="1" type="ORF">VPK24_01600</name>
</gene>
<sequence length="62" mass="7152">MTPDDRAAEECNGHIQIAAQFKGKITDKRRQTIRENLDRLEWFGLAIQQENTWHYAAPSPIA</sequence>
<dbReference type="EMBL" id="JAZAQF010000006">
    <property type="protein sequence ID" value="MFG3816316.1"/>
    <property type="molecule type" value="Genomic_DNA"/>
</dbReference>
<comment type="caution">
    <text evidence="1">The sequence shown here is derived from an EMBL/GenBank/DDBJ whole genome shotgun (WGS) entry which is preliminary data.</text>
</comment>
<proteinExistence type="predicted"/>
<dbReference type="Proteomes" id="UP001604335">
    <property type="component" value="Unassembled WGS sequence"/>
</dbReference>